<gene>
    <name evidence="3" type="ORF">FOZ60_016711</name>
</gene>
<reference evidence="3 4" key="1">
    <citation type="submission" date="2020-04" db="EMBL/GenBank/DDBJ databases">
        <title>Perkinsus olseni comparative genomics.</title>
        <authorList>
            <person name="Bogema D.R."/>
        </authorList>
    </citation>
    <scope>NUCLEOTIDE SEQUENCE [LARGE SCALE GENOMIC DNA]</scope>
    <source>
        <strain evidence="3">00978-12</strain>
    </source>
</reference>
<organism evidence="3 4">
    <name type="scientific">Perkinsus olseni</name>
    <name type="common">Perkinsus atlanticus</name>
    <dbReference type="NCBI Taxonomy" id="32597"/>
    <lineage>
        <taxon>Eukaryota</taxon>
        <taxon>Sar</taxon>
        <taxon>Alveolata</taxon>
        <taxon>Perkinsozoa</taxon>
        <taxon>Perkinsea</taxon>
        <taxon>Perkinsida</taxon>
        <taxon>Perkinsidae</taxon>
        <taxon>Perkinsus</taxon>
    </lineage>
</organism>
<evidence type="ECO:0000256" key="1">
    <source>
        <dbReference type="SAM" id="MobiDB-lite"/>
    </source>
</evidence>
<comment type="caution">
    <text evidence="3">The sequence shown here is derived from an EMBL/GenBank/DDBJ whole genome shotgun (WGS) entry which is preliminary data.</text>
</comment>
<dbReference type="Proteomes" id="UP000541610">
    <property type="component" value="Unassembled WGS sequence"/>
</dbReference>
<feature type="signal peptide" evidence="2">
    <location>
        <begin position="1"/>
        <end position="19"/>
    </location>
</feature>
<feature type="chain" id="PRO_5029588310" evidence="2">
    <location>
        <begin position="20"/>
        <end position="140"/>
    </location>
</feature>
<dbReference type="EMBL" id="JABANP010000090">
    <property type="protein sequence ID" value="KAF4690875.1"/>
    <property type="molecule type" value="Genomic_DNA"/>
</dbReference>
<protein>
    <submittedName>
        <fullName evidence="3">Uncharacterized protein</fullName>
    </submittedName>
</protein>
<feature type="compositionally biased region" description="Low complexity" evidence="1">
    <location>
        <begin position="85"/>
        <end position="98"/>
    </location>
</feature>
<accession>A0A7J6P454</accession>
<evidence type="ECO:0000313" key="3">
    <source>
        <dbReference type="EMBL" id="KAF4690875.1"/>
    </source>
</evidence>
<sequence>MPSVLYLAIAIIYSAIVAGSTTSTNPYPRFSAQWWDWETECNTAHGIIINNNIDNPCESGPLQVSFETTTVAPTDGGTFAGEIGGSSTPTPSRSGDSDVASPDTTTGPVLRGSTSSAGGSRYSTVAILAFMSVIGTCGLA</sequence>
<feature type="region of interest" description="Disordered" evidence="1">
    <location>
        <begin position="75"/>
        <end position="118"/>
    </location>
</feature>
<evidence type="ECO:0000256" key="2">
    <source>
        <dbReference type="SAM" id="SignalP"/>
    </source>
</evidence>
<evidence type="ECO:0000313" key="4">
    <source>
        <dbReference type="Proteomes" id="UP000541610"/>
    </source>
</evidence>
<feature type="compositionally biased region" description="Polar residues" evidence="1">
    <location>
        <begin position="102"/>
        <end position="118"/>
    </location>
</feature>
<dbReference type="AlphaFoldDB" id="A0A7J6P454"/>
<keyword evidence="2" id="KW-0732">Signal</keyword>
<proteinExistence type="predicted"/>
<name>A0A7J6P454_PEROL</name>